<dbReference type="OMA" id="FFLEDTH"/>
<dbReference type="GO" id="GO:0016874">
    <property type="term" value="F:ligase activity"/>
    <property type="evidence" value="ECO:0007669"/>
    <property type="project" value="TreeGrafter"/>
</dbReference>
<evidence type="ECO:0000313" key="3">
    <source>
        <dbReference type="EMBL" id="KPA84389.1"/>
    </source>
</evidence>
<dbReference type="OrthoDB" id="272188at2759"/>
<dbReference type="PANTHER" id="PTHR30094:SF14">
    <property type="entry name" value="D-ALANYL-GLYCYL ENDOPEPTIDASE-LIKE PROTEIN"/>
    <property type="match status" value="1"/>
</dbReference>
<protein>
    <submittedName>
        <fullName evidence="3">Uncharacterized protein</fullName>
    </submittedName>
</protein>
<reference evidence="3 4" key="1">
    <citation type="submission" date="2015-07" db="EMBL/GenBank/DDBJ databases">
        <title>High-quality genome of monoxenous trypanosomatid Leptomonas pyrrhocoris.</title>
        <authorList>
            <person name="Flegontov P."/>
            <person name="Butenko A."/>
            <person name="Firsov S."/>
            <person name="Vlcek C."/>
            <person name="Logacheva M.D."/>
            <person name="Field M."/>
            <person name="Filatov D."/>
            <person name="Flegontova O."/>
            <person name="Gerasimov E."/>
            <person name="Jackson A.P."/>
            <person name="Kelly S."/>
            <person name="Opperdoes F."/>
            <person name="O'Reilly A."/>
            <person name="Votypka J."/>
            <person name="Yurchenko V."/>
            <person name="Lukes J."/>
        </authorList>
    </citation>
    <scope>NUCLEOTIDE SEQUENCE [LARGE SCALE GENOMIC DNA]</scope>
    <source>
        <strain evidence="3">H10</strain>
    </source>
</reference>
<feature type="region of interest" description="Disordered" evidence="1">
    <location>
        <begin position="1"/>
        <end position="62"/>
    </location>
</feature>
<dbReference type="InterPro" id="IPR051705">
    <property type="entry name" value="Gsp_Synthetase/Amidase"/>
</dbReference>
<accession>A0A0M9G845</accession>
<evidence type="ECO:0000256" key="1">
    <source>
        <dbReference type="SAM" id="MobiDB-lite"/>
    </source>
</evidence>
<comment type="caution">
    <text evidence="3">The sequence shown here is derived from an EMBL/GenBank/DDBJ whole genome shotgun (WGS) entry which is preliminary data.</text>
</comment>
<keyword evidence="2" id="KW-0812">Transmembrane</keyword>
<dbReference type="RefSeq" id="XP_015662828.1">
    <property type="nucleotide sequence ID" value="XM_015799350.1"/>
</dbReference>
<gene>
    <name evidence="3" type="ORF">ABB37_02374</name>
</gene>
<dbReference type="SUPFAM" id="SSF54001">
    <property type="entry name" value="Cysteine proteinases"/>
    <property type="match status" value="2"/>
</dbReference>
<dbReference type="VEuPathDB" id="TriTrypDB:LpyrH10_03_5250"/>
<dbReference type="GeneID" id="26902669"/>
<sequence>MIRTSPNGVAAGRGNSRVPKPRPQPLDLPRDPRYGTMDITTIANGSPAGSRRGSRQDTRGSTETVPLLNYLTSPHSPLIQIRDHCHQQWVAVVLTLLLLAITTYFVFGLSAPMRADHCVTPYGTLLGENGNIGAFSNCRRDYGGDRMDHFVSVGLQRLYTGSKWHALEYARRYWILSSLLTFPFLPSADHLMTVETANAVNGRRGGRGSLTVALEHYTNLFLPTKAMEDDEAAAAEATVVLANIVGNASNASARALLMNRRLAMPVPRDLIVYARNRRTLPEAHVAVVVAVRGPFRSLAAAGKDVHWYLVKNTSSAGRQPLSPVSALPHELLAKDRAAATAVTGGEKAKEEASAGSGVLYYKVYVAEQNWDNIYWKATAVEDDHDNSTQRRSLRQMRKSSTKQRSYARVLLLHEYAKPHGFFLEDTHNNLILGWVRAPSAETSG</sequence>
<evidence type="ECO:0000313" key="4">
    <source>
        <dbReference type="Proteomes" id="UP000037923"/>
    </source>
</evidence>
<dbReference type="Gene3D" id="3.90.1720.10">
    <property type="entry name" value="endopeptidase domain like (from Nostoc punctiforme)"/>
    <property type="match status" value="1"/>
</dbReference>
<keyword evidence="2" id="KW-0472">Membrane</keyword>
<dbReference type="PANTHER" id="PTHR30094">
    <property type="entry name" value="BIFUNCTIONAL GLUTATHIONYLSPERMIDINE SYNTHETASE/AMIDASE-RELATED"/>
    <property type="match status" value="1"/>
</dbReference>
<keyword evidence="2" id="KW-1133">Transmembrane helix</keyword>
<evidence type="ECO:0000256" key="2">
    <source>
        <dbReference type="SAM" id="Phobius"/>
    </source>
</evidence>
<feature type="transmembrane region" description="Helical" evidence="2">
    <location>
        <begin position="89"/>
        <end position="111"/>
    </location>
</feature>
<dbReference type="InterPro" id="IPR038765">
    <property type="entry name" value="Papain-like_cys_pep_sf"/>
</dbReference>
<name>A0A0M9G845_LEPPY</name>
<proteinExistence type="predicted"/>
<dbReference type="EMBL" id="LGTL01000003">
    <property type="protein sequence ID" value="KPA84389.1"/>
    <property type="molecule type" value="Genomic_DNA"/>
</dbReference>
<organism evidence="3 4">
    <name type="scientific">Leptomonas pyrrhocoris</name>
    <name type="common">Firebug parasite</name>
    <dbReference type="NCBI Taxonomy" id="157538"/>
    <lineage>
        <taxon>Eukaryota</taxon>
        <taxon>Discoba</taxon>
        <taxon>Euglenozoa</taxon>
        <taxon>Kinetoplastea</taxon>
        <taxon>Metakinetoplastina</taxon>
        <taxon>Trypanosomatida</taxon>
        <taxon>Trypanosomatidae</taxon>
        <taxon>Leishmaniinae</taxon>
        <taxon>Leptomonas</taxon>
    </lineage>
</organism>
<dbReference type="Proteomes" id="UP000037923">
    <property type="component" value="Unassembled WGS sequence"/>
</dbReference>
<dbReference type="AlphaFoldDB" id="A0A0M9G845"/>
<keyword evidence="4" id="KW-1185">Reference proteome</keyword>